<comment type="caution">
    <text evidence="3">The sequence shown here is derived from an EMBL/GenBank/DDBJ whole genome shotgun (WGS) entry which is preliminary data.</text>
</comment>
<feature type="region of interest" description="Disordered" evidence="1">
    <location>
        <begin position="83"/>
        <end position="164"/>
    </location>
</feature>
<sequence>MAAPMGPCRLILSLVPLLLATSALAQQGEGSGPVMNLPRGNTQSVPPDNRQGPELDVFRDSATPAVIPPPAVVLPPVVTPTAPPPVVPQPTTQTPAPRAPEARTERNAPRREPREADRSAPDQTERTTSEVPSTATPESQAVPASAPDEAANAAPVPAEPAPAAEASSEGLPWLWIAGGIVLLAAAFFLGRRRNESNEDEAVPEPVEPVAAESVAEETAPPPSPAPVAPPPPPLTPAPQAVADTITDRARIDLSLEVTGARNSLMGLTVGYALTLTNRGERTAQDVLVRGLIGNAGGDQQTLLQPFVSGQTGLPLHSAVAIAPGASQRLTGELRLTADQIVPVPMGERLLLIPLAAFDAQYRWGEDSADPAGTGRAGGAFIIGQEQEPRAERLSPFRLDLGPRQYRRPGARVARQFGRN</sequence>
<feature type="signal peptide" evidence="2">
    <location>
        <begin position="1"/>
        <end position="25"/>
    </location>
</feature>
<feature type="chain" id="PRO_5021803354" description="LPXTG-motif cell wall-anchored protein" evidence="2">
    <location>
        <begin position="26"/>
        <end position="419"/>
    </location>
</feature>
<dbReference type="EMBL" id="VLKK01000007">
    <property type="protein sequence ID" value="TWH93248.1"/>
    <property type="molecule type" value="Genomic_DNA"/>
</dbReference>
<reference evidence="3 4" key="1">
    <citation type="journal article" date="2015" name="Stand. Genomic Sci.">
        <title>Genomic Encyclopedia of Bacterial and Archaeal Type Strains, Phase III: the genomes of soil and plant-associated and newly described type strains.</title>
        <authorList>
            <person name="Whitman W.B."/>
            <person name="Woyke T."/>
            <person name="Klenk H.P."/>
            <person name="Zhou Y."/>
            <person name="Lilburn T.G."/>
            <person name="Beck B.J."/>
            <person name="De Vos P."/>
            <person name="Vandamme P."/>
            <person name="Eisen J.A."/>
            <person name="Garrity G."/>
            <person name="Hugenholtz P."/>
            <person name="Kyrpides N.C."/>
        </authorList>
    </citation>
    <scope>NUCLEOTIDE SEQUENCE [LARGE SCALE GENOMIC DNA]</scope>
    <source>
        <strain evidence="3 4">CGMCC 1.7748</strain>
    </source>
</reference>
<evidence type="ECO:0000313" key="3">
    <source>
        <dbReference type="EMBL" id="TWH93248.1"/>
    </source>
</evidence>
<gene>
    <name evidence="3" type="ORF">IQ35_02155</name>
</gene>
<feature type="compositionally biased region" description="Polar residues" evidence="1">
    <location>
        <begin position="129"/>
        <end position="139"/>
    </location>
</feature>
<feature type="region of interest" description="Disordered" evidence="1">
    <location>
        <begin position="30"/>
        <end position="63"/>
    </location>
</feature>
<evidence type="ECO:0000256" key="1">
    <source>
        <dbReference type="SAM" id="MobiDB-lite"/>
    </source>
</evidence>
<feature type="compositionally biased region" description="Pro residues" evidence="1">
    <location>
        <begin position="219"/>
        <end position="236"/>
    </location>
</feature>
<evidence type="ECO:0000313" key="4">
    <source>
        <dbReference type="Proteomes" id="UP000316624"/>
    </source>
</evidence>
<accession>A0A562KCV6</accession>
<protein>
    <recommendedName>
        <fullName evidence="5">LPXTG-motif cell wall-anchored protein</fullName>
    </recommendedName>
</protein>
<organism evidence="3 4">
    <name type="scientific">Sphingobium wenxiniae (strain DSM 21828 / CGMCC 1.7748 / JZ-1)</name>
    <dbReference type="NCBI Taxonomy" id="595605"/>
    <lineage>
        <taxon>Bacteria</taxon>
        <taxon>Pseudomonadati</taxon>
        <taxon>Pseudomonadota</taxon>
        <taxon>Alphaproteobacteria</taxon>
        <taxon>Sphingomonadales</taxon>
        <taxon>Sphingomonadaceae</taxon>
        <taxon>Sphingobium</taxon>
    </lineage>
</organism>
<name>A0A562KCV6_SPHWJ</name>
<dbReference type="Proteomes" id="UP000316624">
    <property type="component" value="Unassembled WGS sequence"/>
</dbReference>
<evidence type="ECO:0000256" key="2">
    <source>
        <dbReference type="SAM" id="SignalP"/>
    </source>
</evidence>
<feature type="compositionally biased region" description="Low complexity" evidence="1">
    <location>
        <begin position="141"/>
        <end position="164"/>
    </location>
</feature>
<feature type="compositionally biased region" description="Basic and acidic residues" evidence="1">
    <location>
        <begin position="100"/>
        <end position="128"/>
    </location>
</feature>
<dbReference type="PRINTS" id="PR01217">
    <property type="entry name" value="PRICHEXTENSN"/>
</dbReference>
<keyword evidence="2" id="KW-0732">Signal</keyword>
<keyword evidence="4" id="KW-1185">Reference proteome</keyword>
<feature type="compositionally biased region" description="Low complexity" evidence="1">
    <location>
        <begin position="203"/>
        <end position="218"/>
    </location>
</feature>
<evidence type="ECO:0008006" key="5">
    <source>
        <dbReference type="Google" id="ProtNLM"/>
    </source>
</evidence>
<feature type="region of interest" description="Disordered" evidence="1">
    <location>
        <begin position="196"/>
        <end position="239"/>
    </location>
</feature>
<proteinExistence type="predicted"/>
<dbReference type="AlphaFoldDB" id="A0A562KCV6"/>